<dbReference type="PANTHER" id="PTHR42760">
    <property type="entry name" value="SHORT-CHAIN DEHYDROGENASES/REDUCTASES FAMILY MEMBER"/>
    <property type="match status" value="1"/>
</dbReference>
<dbReference type="GO" id="GO:0016616">
    <property type="term" value="F:oxidoreductase activity, acting on the CH-OH group of donors, NAD or NADP as acceptor"/>
    <property type="evidence" value="ECO:0007669"/>
    <property type="project" value="TreeGrafter"/>
</dbReference>
<dbReference type="EMBL" id="UINC01019384">
    <property type="protein sequence ID" value="SVA82055.1"/>
    <property type="molecule type" value="Genomic_DNA"/>
</dbReference>
<accession>A0A381YYH0</accession>
<dbReference type="SUPFAM" id="SSF51735">
    <property type="entry name" value="NAD(P)-binding Rossmann-fold domains"/>
    <property type="match status" value="1"/>
</dbReference>
<comment type="similarity">
    <text evidence="1">Belongs to the short-chain dehydrogenases/reductases (SDR) family.</text>
</comment>
<dbReference type="GO" id="GO:0048038">
    <property type="term" value="F:quinone binding"/>
    <property type="evidence" value="ECO:0007669"/>
    <property type="project" value="TreeGrafter"/>
</dbReference>
<dbReference type="InterPro" id="IPR002347">
    <property type="entry name" value="SDR_fam"/>
</dbReference>
<organism evidence="3">
    <name type="scientific">marine metagenome</name>
    <dbReference type="NCBI Taxonomy" id="408172"/>
    <lineage>
        <taxon>unclassified sequences</taxon>
        <taxon>metagenomes</taxon>
        <taxon>ecological metagenomes</taxon>
    </lineage>
</organism>
<protein>
    <recommendedName>
        <fullName evidence="4">3-oxoacyl-[acyl-carrier-protein] reductase</fullName>
    </recommendedName>
</protein>
<dbReference type="GO" id="GO:0006633">
    <property type="term" value="P:fatty acid biosynthetic process"/>
    <property type="evidence" value="ECO:0007669"/>
    <property type="project" value="TreeGrafter"/>
</dbReference>
<dbReference type="CDD" id="cd05233">
    <property type="entry name" value="SDR_c"/>
    <property type="match status" value="1"/>
</dbReference>
<proteinExistence type="inferred from homology"/>
<gene>
    <name evidence="3" type="ORF">METZ01_LOCUS134909</name>
</gene>
<dbReference type="Gene3D" id="3.40.50.720">
    <property type="entry name" value="NAD(P)-binding Rossmann-like Domain"/>
    <property type="match status" value="1"/>
</dbReference>
<sequence length="260" mass="26770">MDSWSCEGRRVVVTGGAAGIGRAMVEAFCAAGATVHVADLPGGGDGLPDGVGFTGADVADQTDVDRVFEEAAIGMGGVDVLCNNVGVSGPTGPIEELKVADWDETMAVNVRSMFLCCRRAVPLMREAGGGSIINTSSTAGQVGYPLRAPYAVSKWAVVGLGATLAMELGEFGIRTNTICPGSVGGDRMDRVVAAEAAALGVGESEVRNRYQDQVSMRTFVDGRDIAAMAVFLASAAARYVNGQVIAVDGGLETLRTGFRT</sequence>
<evidence type="ECO:0008006" key="4">
    <source>
        <dbReference type="Google" id="ProtNLM"/>
    </source>
</evidence>
<evidence type="ECO:0000256" key="2">
    <source>
        <dbReference type="ARBA" id="ARBA00023002"/>
    </source>
</evidence>
<keyword evidence="2" id="KW-0560">Oxidoreductase</keyword>
<evidence type="ECO:0000313" key="3">
    <source>
        <dbReference type="EMBL" id="SVA82055.1"/>
    </source>
</evidence>
<dbReference type="FunFam" id="3.40.50.720:FF:000084">
    <property type="entry name" value="Short-chain dehydrogenase reductase"/>
    <property type="match status" value="1"/>
</dbReference>
<reference evidence="3" key="1">
    <citation type="submission" date="2018-05" db="EMBL/GenBank/DDBJ databases">
        <authorList>
            <person name="Lanie J.A."/>
            <person name="Ng W.-L."/>
            <person name="Kazmierczak K.M."/>
            <person name="Andrzejewski T.M."/>
            <person name="Davidsen T.M."/>
            <person name="Wayne K.J."/>
            <person name="Tettelin H."/>
            <person name="Glass J.I."/>
            <person name="Rusch D."/>
            <person name="Podicherti R."/>
            <person name="Tsui H.-C.T."/>
            <person name="Winkler M.E."/>
        </authorList>
    </citation>
    <scope>NUCLEOTIDE SEQUENCE</scope>
</reference>
<evidence type="ECO:0000256" key="1">
    <source>
        <dbReference type="ARBA" id="ARBA00006484"/>
    </source>
</evidence>
<dbReference type="InterPro" id="IPR036291">
    <property type="entry name" value="NAD(P)-bd_dom_sf"/>
</dbReference>
<dbReference type="Pfam" id="PF13561">
    <property type="entry name" value="adh_short_C2"/>
    <property type="match status" value="1"/>
</dbReference>
<dbReference type="PRINTS" id="PR00081">
    <property type="entry name" value="GDHRDH"/>
</dbReference>
<dbReference type="InterPro" id="IPR020904">
    <property type="entry name" value="Sc_DH/Rdtase_CS"/>
</dbReference>
<dbReference type="PROSITE" id="PS00061">
    <property type="entry name" value="ADH_SHORT"/>
    <property type="match status" value="1"/>
</dbReference>
<dbReference type="PRINTS" id="PR00080">
    <property type="entry name" value="SDRFAMILY"/>
</dbReference>
<name>A0A381YYH0_9ZZZZ</name>
<dbReference type="PANTHER" id="PTHR42760:SF133">
    <property type="entry name" value="3-OXOACYL-[ACYL-CARRIER-PROTEIN] REDUCTASE"/>
    <property type="match status" value="1"/>
</dbReference>
<dbReference type="AlphaFoldDB" id="A0A381YYH0"/>